<evidence type="ECO:0000313" key="2">
    <source>
        <dbReference type="Proteomes" id="UP000537130"/>
    </source>
</evidence>
<keyword evidence="2" id="KW-1185">Reference proteome</keyword>
<comment type="caution">
    <text evidence="1">The sequence shown here is derived from an EMBL/GenBank/DDBJ whole genome shotgun (WGS) entry which is preliminary data.</text>
</comment>
<gene>
    <name evidence="1" type="ORF">FHR99_001270</name>
</gene>
<dbReference type="RefSeq" id="WP_183409681.1">
    <property type="nucleotide sequence ID" value="NZ_JACHWY010000001.1"/>
</dbReference>
<dbReference type="InterPro" id="IPR029044">
    <property type="entry name" value="Nucleotide-diphossugar_trans"/>
</dbReference>
<protein>
    <recommendedName>
        <fullName evidence="3">Glycosyltransferase 2-like domain-containing protein</fullName>
    </recommendedName>
</protein>
<dbReference type="EMBL" id="JACHWY010000001">
    <property type="protein sequence ID" value="MBB3047034.1"/>
    <property type="molecule type" value="Genomic_DNA"/>
</dbReference>
<organism evidence="1 2">
    <name type="scientific">Litorivivens lipolytica</name>
    <dbReference type="NCBI Taxonomy" id="1524264"/>
    <lineage>
        <taxon>Bacteria</taxon>
        <taxon>Pseudomonadati</taxon>
        <taxon>Pseudomonadota</taxon>
        <taxon>Gammaproteobacteria</taxon>
        <taxon>Litorivivens</taxon>
    </lineage>
</organism>
<name>A0A7W4W432_9GAMM</name>
<evidence type="ECO:0000313" key="1">
    <source>
        <dbReference type="EMBL" id="MBB3047034.1"/>
    </source>
</evidence>
<accession>A0A7W4W432</accession>
<sequence>MAQARSRDCRPSANSRCPALNMPLPRYLDHHAEPEIKILETLRGSWPFALVIPAYQETPDFLQRLPSGGLVIVVANRPESDDDTTWFERLRETLPSPHWQQATVSLHKRSSATTSDILLVDRCLKGAAIPKKQGVGLARKIGCDIACQLIHTGQIEGHWIGTSDADTQLPQSYGEALRKLPTYAAACVFPFQHTVEDTPEWAIRSYELHMLYYVSGLRHAGSPYAWPTIGSCIALNSAAYAQAHGFPKRAGGEDFYLLNKLAKLGGVVHTSQPVIRPSARLSERVPFGTGPALQRYCKLDSSDQLTSYNPHSFYALRAVLLCLRQRAHNNHMSLKESAQTCKADHSLLQDLWQQFGCEKAIEKARQNSRTGEQCERHLMTWFDGFKTLKWIHACRDYYPDIQLMSAIESANWLTDFHREKMELNRIVEQLQKSLASDQCYSPDIVCNEPAKS</sequence>
<dbReference type="Proteomes" id="UP000537130">
    <property type="component" value="Unassembled WGS sequence"/>
</dbReference>
<reference evidence="1 2" key="1">
    <citation type="submission" date="2020-08" db="EMBL/GenBank/DDBJ databases">
        <title>Genomic Encyclopedia of Type Strains, Phase III (KMG-III): the genomes of soil and plant-associated and newly described type strains.</title>
        <authorList>
            <person name="Whitman W."/>
        </authorList>
    </citation>
    <scope>NUCLEOTIDE SEQUENCE [LARGE SCALE GENOMIC DNA]</scope>
    <source>
        <strain evidence="1 2">CECT 8654</strain>
    </source>
</reference>
<dbReference type="AlphaFoldDB" id="A0A7W4W432"/>
<proteinExistence type="predicted"/>
<dbReference type="SUPFAM" id="SSF53448">
    <property type="entry name" value="Nucleotide-diphospho-sugar transferases"/>
    <property type="match status" value="1"/>
</dbReference>
<evidence type="ECO:0008006" key="3">
    <source>
        <dbReference type="Google" id="ProtNLM"/>
    </source>
</evidence>